<organism evidence="3 4">
    <name type="scientific">Gonapodya prolifera (strain JEL478)</name>
    <name type="common">Monoblepharis prolifera</name>
    <dbReference type="NCBI Taxonomy" id="1344416"/>
    <lineage>
        <taxon>Eukaryota</taxon>
        <taxon>Fungi</taxon>
        <taxon>Fungi incertae sedis</taxon>
        <taxon>Chytridiomycota</taxon>
        <taxon>Chytridiomycota incertae sedis</taxon>
        <taxon>Monoblepharidomycetes</taxon>
        <taxon>Monoblepharidales</taxon>
        <taxon>Gonapodyaceae</taxon>
        <taxon>Gonapodya</taxon>
    </lineage>
</organism>
<dbReference type="SUPFAM" id="SSF54695">
    <property type="entry name" value="POZ domain"/>
    <property type="match status" value="1"/>
</dbReference>
<evidence type="ECO:0000256" key="1">
    <source>
        <dbReference type="SAM" id="MobiDB-lite"/>
    </source>
</evidence>
<dbReference type="Pfam" id="PF00651">
    <property type="entry name" value="BTB"/>
    <property type="match status" value="1"/>
</dbReference>
<sequence>MSSPNGHAPDMTMMDSMAPPPPTAENANGTPGTAQAAAQGFTPISFLPYLKSARFADAVLKIKTSDGKVKTLPVHRIVLSSRSTFFDELFNGPQPTELNSKGLPVYGVPVLPVHRALHEVLGLSLWWV</sequence>
<evidence type="ECO:0000259" key="2">
    <source>
        <dbReference type="PROSITE" id="PS50097"/>
    </source>
</evidence>
<proteinExistence type="predicted"/>
<dbReference type="CDD" id="cd18186">
    <property type="entry name" value="BTB_POZ_ZBTB_KLHL-like"/>
    <property type="match status" value="1"/>
</dbReference>
<feature type="compositionally biased region" description="Low complexity" evidence="1">
    <location>
        <begin position="26"/>
        <end position="35"/>
    </location>
</feature>
<dbReference type="InterPro" id="IPR011333">
    <property type="entry name" value="SKP1/BTB/POZ_sf"/>
</dbReference>
<feature type="domain" description="BTB" evidence="2">
    <location>
        <begin position="56"/>
        <end position="92"/>
    </location>
</feature>
<dbReference type="OrthoDB" id="6359816at2759"/>
<gene>
    <name evidence="3" type="ORF">M427DRAFT_384131</name>
</gene>
<protein>
    <recommendedName>
        <fullName evidence="2">BTB domain-containing protein</fullName>
    </recommendedName>
</protein>
<dbReference type="Gene3D" id="3.30.710.10">
    <property type="entry name" value="Potassium Channel Kv1.1, Chain A"/>
    <property type="match status" value="1"/>
</dbReference>
<feature type="region of interest" description="Disordered" evidence="1">
    <location>
        <begin position="1"/>
        <end position="35"/>
    </location>
</feature>
<evidence type="ECO:0000313" key="3">
    <source>
        <dbReference type="EMBL" id="KXS13211.1"/>
    </source>
</evidence>
<dbReference type="AlphaFoldDB" id="A0A139A8S4"/>
<accession>A0A139A8S4</accession>
<dbReference type="InterPro" id="IPR000210">
    <property type="entry name" value="BTB/POZ_dom"/>
</dbReference>
<evidence type="ECO:0000313" key="4">
    <source>
        <dbReference type="Proteomes" id="UP000070544"/>
    </source>
</evidence>
<dbReference type="Proteomes" id="UP000070544">
    <property type="component" value="Unassembled WGS sequence"/>
</dbReference>
<keyword evidence="4" id="KW-1185">Reference proteome</keyword>
<dbReference type="PROSITE" id="PS50097">
    <property type="entry name" value="BTB"/>
    <property type="match status" value="1"/>
</dbReference>
<reference evidence="3 4" key="1">
    <citation type="journal article" date="2015" name="Genome Biol. Evol.">
        <title>Phylogenomic analyses indicate that early fungi evolved digesting cell walls of algal ancestors of land plants.</title>
        <authorList>
            <person name="Chang Y."/>
            <person name="Wang S."/>
            <person name="Sekimoto S."/>
            <person name="Aerts A.L."/>
            <person name="Choi C."/>
            <person name="Clum A."/>
            <person name="LaButti K.M."/>
            <person name="Lindquist E.A."/>
            <person name="Yee Ngan C."/>
            <person name="Ohm R.A."/>
            <person name="Salamov A.A."/>
            <person name="Grigoriev I.V."/>
            <person name="Spatafora J.W."/>
            <person name="Berbee M.L."/>
        </authorList>
    </citation>
    <scope>NUCLEOTIDE SEQUENCE [LARGE SCALE GENOMIC DNA]</scope>
    <source>
        <strain evidence="3 4">JEL478</strain>
    </source>
</reference>
<dbReference type="EMBL" id="KQ965781">
    <property type="protein sequence ID" value="KXS13211.1"/>
    <property type="molecule type" value="Genomic_DNA"/>
</dbReference>
<name>A0A139A8S4_GONPJ</name>